<keyword evidence="4" id="KW-1185">Reference proteome</keyword>
<dbReference type="Proteomes" id="UP000000238">
    <property type="component" value="Chromosome"/>
</dbReference>
<sequence length="497" mass="50988">MKTTQGLRIFSSLVFVTCASLSQAAVINWNNIGGGNYSDDANWSGGAAPGKTDEALFDSGAASSYTTTFSEDADAQNVSVNDDDVTMELNGHNLETASGISVGGTEGGRLTLRGGKYNQKADYSGDLIKVLVGSEAGSKGDLVLDGVEFGSPEIYGRMQYYIGQSHSGFGGGEGTLELKNGSQARGQTAFIGDKGKVLISGGSGLNLANELIMESGGYLKISEGTGVSSSGASLAGKVLVDGEHSSLNVGEYGYMDGDITYQNGATGSGGNIAVGNRMTIDGAGSDFSAMGNVDVSGRLTVSHGASLSSDYAISALPGGVLSLHDGKVSAGAVLTEGGKIEGSGEVKGNVSNTNRGTVATGENGDALTITGDYSQDSSSTLALTLGGWDAIGDYELNISGDANLDGILKIDLWDTFKPELNDVFTLIKAENINGMFSDFVLPSLASGLAWDWGSVMVAGLETFSLKVVKNVPEPYTIVLMTIGLAGFAGARRFRKAA</sequence>
<keyword evidence="1" id="KW-0732">Signal</keyword>
<feature type="chain" id="PRO_5004215415" description="Ice-binding protein C-terminal domain-containing protein" evidence="1">
    <location>
        <begin position="25"/>
        <end position="497"/>
    </location>
</feature>
<proteinExistence type="predicted"/>
<evidence type="ECO:0000256" key="1">
    <source>
        <dbReference type="SAM" id="SignalP"/>
    </source>
</evidence>
<dbReference type="AlphaFoldDB" id="Q2S763"/>
<feature type="signal peptide" evidence="1">
    <location>
        <begin position="1"/>
        <end position="24"/>
    </location>
</feature>
<feature type="domain" description="Ice-binding protein C-terminal" evidence="2">
    <location>
        <begin position="471"/>
        <end position="492"/>
    </location>
</feature>
<evidence type="ECO:0000313" key="3">
    <source>
        <dbReference type="EMBL" id="ABC33511.1"/>
    </source>
</evidence>
<dbReference type="eggNOG" id="COG4625">
    <property type="taxonomic scope" value="Bacteria"/>
</dbReference>
<dbReference type="Pfam" id="PF07589">
    <property type="entry name" value="PEP-CTERM"/>
    <property type="match status" value="1"/>
</dbReference>
<dbReference type="OrthoDB" id="5368632at2"/>
<dbReference type="EMBL" id="CP000155">
    <property type="protein sequence ID" value="ABC33511.1"/>
    <property type="molecule type" value="Genomic_DNA"/>
</dbReference>
<name>Q2S763_HAHCH</name>
<reference evidence="3 4" key="1">
    <citation type="journal article" date="2005" name="Nucleic Acids Res.">
        <title>Genomic blueprint of Hahella chejuensis, a marine microbe producing an algicidal agent.</title>
        <authorList>
            <person name="Jeong H."/>
            <person name="Yim J.H."/>
            <person name="Lee C."/>
            <person name="Choi S.-H."/>
            <person name="Park Y.K."/>
            <person name="Yoon S.H."/>
            <person name="Hur C.-G."/>
            <person name="Kang H.-Y."/>
            <person name="Kim D."/>
            <person name="Lee H.H."/>
            <person name="Park K.H."/>
            <person name="Park S.-H."/>
            <person name="Park H.-S."/>
            <person name="Lee H.K."/>
            <person name="Oh T.K."/>
            <person name="Kim J.F."/>
        </authorList>
    </citation>
    <scope>NUCLEOTIDE SEQUENCE [LARGE SCALE GENOMIC DNA]</scope>
    <source>
        <strain evidence="3 4">KCTC 2396</strain>
    </source>
</reference>
<gene>
    <name evidence="3" type="ordered locus">HCH_06893</name>
</gene>
<dbReference type="NCBIfam" id="TIGR02595">
    <property type="entry name" value="PEP_CTERM"/>
    <property type="match status" value="1"/>
</dbReference>
<evidence type="ECO:0000259" key="2">
    <source>
        <dbReference type="Pfam" id="PF07589"/>
    </source>
</evidence>
<organism evidence="3 4">
    <name type="scientific">Hahella chejuensis (strain KCTC 2396)</name>
    <dbReference type="NCBI Taxonomy" id="349521"/>
    <lineage>
        <taxon>Bacteria</taxon>
        <taxon>Pseudomonadati</taxon>
        <taxon>Pseudomonadota</taxon>
        <taxon>Gammaproteobacteria</taxon>
        <taxon>Oceanospirillales</taxon>
        <taxon>Hahellaceae</taxon>
        <taxon>Hahella</taxon>
    </lineage>
</organism>
<dbReference type="HOGENOM" id="CLU_044193_0_0_6"/>
<dbReference type="KEGG" id="hch:HCH_06893"/>
<accession>Q2S763</accession>
<dbReference type="InterPro" id="IPR013424">
    <property type="entry name" value="Ice-binding_C"/>
</dbReference>
<evidence type="ECO:0000313" key="4">
    <source>
        <dbReference type="Proteomes" id="UP000000238"/>
    </source>
</evidence>
<protein>
    <recommendedName>
        <fullName evidence="2">Ice-binding protein C-terminal domain-containing protein</fullName>
    </recommendedName>
</protein>
<dbReference type="RefSeq" id="WP_011400561.1">
    <property type="nucleotide sequence ID" value="NC_007645.1"/>
</dbReference>